<dbReference type="InterPro" id="IPR036356">
    <property type="entry name" value="ERp29_C_sf"/>
</dbReference>
<reference evidence="3 4" key="1">
    <citation type="journal article" date="2022" name="bioRxiv">
        <title>Genomics of Preaxostyla Flagellates Illuminates Evolutionary Transitions and the Path Towards Mitochondrial Loss.</title>
        <authorList>
            <person name="Novak L.V.F."/>
            <person name="Treitli S.C."/>
            <person name="Pyrih J."/>
            <person name="Halakuc P."/>
            <person name="Pipaliya S.V."/>
            <person name="Vacek V."/>
            <person name="Brzon O."/>
            <person name="Soukal P."/>
            <person name="Eme L."/>
            <person name="Dacks J.B."/>
            <person name="Karnkowska A."/>
            <person name="Elias M."/>
            <person name="Hampl V."/>
        </authorList>
    </citation>
    <scope>NUCLEOTIDE SEQUENCE [LARGE SCALE GENOMIC DNA]</scope>
    <source>
        <strain evidence="3">NAU3</strain>
        <tissue evidence="3">Gut</tissue>
    </source>
</reference>
<keyword evidence="4" id="KW-1185">Reference proteome</keyword>
<keyword evidence="1" id="KW-0732">Signal</keyword>
<comment type="caution">
    <text evidence="3">The sequence shown here is derived from an EMBL/GenBank/DDBJ whole genome shotgun (WGS) entry which is preliminary data.</text>
</comment>
<dbReference type="PANTHER" id="PTHR12211">
    <property type="entry name" value="ENDOPLASMIC RETICULUM PROTEIN ERP29"/>
    <property type="match status" value="1"/>
</dbReference>
<dbReference type="Pfam" id="PF07749">
    <property type="entry name" value="ERp29"/>
    <property type="match status" value="1"/>
</dbReference>
<feature type="domain" description="Endoplasmic reticulum resident protein 29 C-terminal" evidence="2">
    <location>
        <begin position="303"/>
        <end position="376"/>
    </location>
</feature>
<accession>A0ABQ9XXD3</accession>
<organism evidence="3 4">
    <name type="scientific">Blattamonas nauphoetae</name>
    <dbReference type="NCBI Taxonomy" id="2049346"/>
    <lineage>
        <taxon>Eukaryota</taxon>
        <taxon>Metamonada</taxon>
        <taxon>Preaxostyla</taxon>
        <taxon>Oxymonadida</taxon>
        <taxon>Blattamonas</taxon>
    </lineage>
</organism>
<gene>
    <name evidence="3" type="ORF">BLNAU_8908</name>
</gene>
<dbReference type="Proteomes" id="UP001281761">
    <property type="component" value="Unassembled WGS sequence"/>
</dbReference>
<dbReference type="PANTHER" id="PTHR12211:SF0">
    <property type="entry name" value="ENDOPLASMIC RETICULUM RESIDENT PROTEIN 29"/>
    <property type="match status" value="1"/>
</dbReference>
<evidence type="ECO:0000313" key="4">
    <source>
        <dbReference type="Proteomes" id="UP001281761"/>
    </source>
</evidence>
<dbReference type="InterPro" id="IPR011679">
    <property type="entry name" value="ERp29_C"/>
</dbReference>
<evidence type="ECO:0000256" key="1">
    <source>
        <dbReference type="SAM" id="SignalP"/>
    </source>
</evidence>
<evidence type="ECO:0000259" key="2">
    <source>
        <dbReference type="Pfam" id="PF07749"/>
    </source>
</evidence>
<feature type="signal peptide" evidence="1">
    <location>
        <begin position="1"/>
        <end position="19"/>
    </location>
</feature>
<dbReference type="SUPFAM" id="SSF47933">
    <property type="entry name" value="ERP29 C domain-like"/>
    <property type="match status" value="1"/>
</dbReference>
<feature type="chain" id="PRO_5045357281" description="Endoplasmic reticulum resident protein 29 C-terminal domain-containing protein" evidence="1">
    <location>
        <begin position="20"/>
        <end position="379"/>
    </location>
</feature>
<name>A0ABQ9XXD3_9EUKA</name>
<dbReference type="Gene3D" id="1.20.1150.12">
    <property type="entry name" value="Endoplasmic reticulum resident protein 29, C-terminal domain"/>
    <property type="match status" value="1"/>
</dbReference>
<dbReference type="InterPro" id="IPR016855">
    <property type="entry name" value="ERp29"/>
</dbReference>
<proteinExistence type="predicted"/>
<evidence type="ECO:0000313" key="3">
    <source>
        <dbReference type="EMBL" id="KAK2956128.1"/>
    </source>
</evidence>
<dbReference type="EMBL" id="JARBJD010000059">
    <property type="protein sequence ID" value="KAK2956128.1"/>
    <property type="molecule type" value="Genomic_DNA"/>
</dbReference>
<protein>
    <recommendedName>
        <fullName evidence="2">Endoplasmic reticulum resident protein 29 C-terminal domain-containing protein</fullName>
    </recommendedName>
</protein>
<sequence length="379" mass="42946">MIKFILVTLSLASLRQVEEVTKDTLQTFLDGGNCFLLILDPNNYRSKSGKFMFEAVSQVYPDDNIAFKLGTYLYENGDDTFGNITGVEQPLVRYYSSSNEYTTLPRINEFDDILKWIADTLHIPRISLQANYTAEQLQFNTLFDAVFEPDTNVLLAATNRFYVASEIVPANFQQIKGALKSDDPIKLYTFDRLPWKELTNRFGGTGETQLIFFPARDPGTPCNPQSKDENGTNFWKQTTDIREKCGKPISVSNGQIFGATVLDWIADQTGFYRTISGGVQAQAGVVEKMKEPLKALGKCLNSSDDCSKLIDTAVTESKAIVAYSLKNEYQQIIREITEKGREWGQKEADRLTKILLNHKLKDQKREELTKRKNIISMML</sequence>